<reference evidence="2 3" key="1">
    <citation type="submission" date="2016-11" db="EMBL/GenBank/DDBJ databases">
        <authorList>
            <person name="Jaros S."/>
            <person name="Januszkiewicz K."/>
            <person name="Wedrychowicz H."/>
        </authorList>
    </citation>
    <scope>NUCLEOTIDE SEQUENCE [LARGE SCALE GENOMIC DNA]</scope>
    <source>
        <strain evidence="2 3">DSM 9705</strain>
    </source>
</reference>
<dbReference type="EMBL" id="FQXS01000008">
    <property type="protein sequence ID" value="SHH73932.1"/>
    <property type="molecule type" value="Genomic_DNA"/>
</dbReference>
<dbReference type="PROSITE" id="PS51257">
    <property type="entry name" value="PROKAR_LIPOPROTEIN"/>
    <property type="match status" value="1"/>
</dbReference>
<dbReference type="RefSeq" id="WP_073375064.1">
    <property type="nucleotide sequence ID" value="NZ_FQXS01000008.1"/>
</dbReference>
<feature type="signal peptide" evidence="1">
    <location>
        <begin position="1"/>
        <end position="26"/>
    </location>
</feature>
<evidence type="ECO:0000313" key="3">
    <source>
        <dbReference type="Proteomes" id="UP000184139"/>
    </source>
</evidence>
<dbReference type="STRING" id="1121409.SAMN02745124_01652"/>
<dbReference type="OrthoDB" id="5432073at2"/>
<name>A0A1M5VF63_9BACT</name>
<keyword evidence="3" id="KW-1185">Reference proteome</keyword>
<feature type="chain" id="PRO_5013087489" description="Lipoprotein" evidence="1">
    <location>
        <begin position="27"/>
        <end position="172"/>
    </location>
</feature>
<dbReference type="AlphaFoldDB" id="A0A1M5VF63"/>
<proteinExistence type="predicted"/>
<accession>A0A1M5VF63</accession>
<dbReference type="Proteomes" id="UP000184139">
    <property type="component" value="Unassembled WGS sequence"/>
</dbReference>
<sequence>MTRLQSSLLRAAVLLCFLGLTSCASRNPDELAHTLPATDRARITFEKQRVPDNCTVFAHLLITVPPTLAADQTRQSIEQFAAGHGGDFVLLGMSRQSALSPETVTFRAYGPQTPYPFATGWAGWKFGFSDWNKGGPLVDFGVNHLSGREANFTTPVDIQAVLLSCPAGPANN</sequence>
<keyword evidence="1" id="KW-0732">Signal</keyword>
<evidence type="ECO:0000313" key="2">
    <source>
        <dbReference type="EMBL" id="SHH73932.1"/>
    </source>
</evidence>
<protein>
    <recommendedName>
        <fullName evidence="4">Lipoprotein</fullName>
    </recommendedName>
</protein>
<evidence type="ECO:0000256" key="1">
    <source>
        <dbReference type="SAM" id="SignalP"/>
    </source>
</evidence>
<gene>
    <name evidence="2" type="ORF">SAMN02745124_01652</name>
</gene>
<organism evidence="2 3">
    <name type="scientific">Desulfofustis glycolicus DSM 9705</name>
    <dbReference type="NCBI Taxonomy" id="1121409"/>
    <lineage>
        <taxon>Bacteria</taxon>
        <taxon>Pseudomonadati</taxon>
        <taxon>Thermodesulfobacteriota</taxon>
        <taxon>Desulfobulbia</taxon>
        <taxon>Desulfobulbales</taxon>
        <taxon>Desulfocapsaceae</taxon>
        <taxon>Desulfofustis</taxon>
    </lineage>
</organism>
<evidence type="ECO:0008006" key="4">
    <source>
        <dbReference type="Google" id="ProtNLM"/>
    </source>
</evidence>